<feature type="signal peptide" evidence="1">
    <location>
        <begin position="1"/>
        <end position="24"/>
    </location>
</feature>
<evidence type="ECO:0000313" key="3">
    <source>
        <dbReference type="Proteomes" id="UP001500212"/>
    </source>
</evidence>
<proteinExistence type="predicted"/>
<dbReference type="EMBL" id="BAABHJ010000002">
    <property type="protein sequence ID" value="GAA4602181.1"/>
    <property type="molecule type" value="Genomic_DNA"/>
</dbReference>
<keyword evidence="1" id="KW-0732">Signal</keyword>
<evidence type="ECO:0000256" key="1">
    <source>
        <dbReference type="SAM" id="SignalP"/>
    </source>
</evidence>
<gene>
    <name evidence="2" type="ORF">GCM10023195_06380</name>
</gene>
<feature type="chain" id="PRO_5046496526" description="Secreted protein" evidence="1">
    <location>
        <begin position="25"/>
        <end position="99"/>
    </location>
</feature>
<comment type="caution">
    <text evidence="2">The sequence shown here is derived from an EMBL/GenBank/DDBJ whole genome shotgun (WGS) entry which is preliminary data.</text>
</comment>
<keyword evidence="3" id="KW-1185">Reference proteome</keyword>
<sequence length="99" mass="10659">MLIPNFMAAAVVGGALVTAGVALAPSASATPAPASTREAVAHRCNHPCSDPPGPGWRYIDNYFWASSCIEVGNRGINNHSWSKYQCYGSTWTNYDLWVI</sequence>
<evidence type="ECO:0008006" key="4">
    <source>
        <dbReference type="Google" id="ProtNLM"/>
    </source>
</evidence>
<protein>
    <recommendedName>
        <fullName evidence="4">Secreted protein</fullName>
    </recommendedName>
</protein>
<dbReference type="RefSeq" id="WP_345347896.1">
    <property type="nucleotide sequence ID" value="NZ_BAABHJ010000002.1"/>
</dbReference>
<name>A0ABP8TCH3_9ACTN</name>
<reference evidence="3" key="1">
    <citation type="journal article" date="2019" name="Int. J. Syst. Evol. Microbiol.">
        <title>The Global Catalogue of Microorganisms (GCM) 10K type strain sequencing project: providing services to taxonomists for standard genome sequencing and annotation.</title>
        <authorList>
            <consortium name="The Broad Institute Genomics Platform"/>
            <consortium name="The Broad Institute Genome Sequencing Center for Infectious Disease"/>
            <person name="Wu L."/>
            <person name="Ma J."/>
        </authorList>
    </citation>
    <scope>NUCLEOTIDE SEQUENCE [LARGE SCALE GENOMIC DNA]</scope>
    <source>
        <strain evidence="3">JCM 17938</strain>
    </source>
</reference>
<evidence type="ECO:0000313" key="2">
    <source>
        <dbReference type="EMBL" id="GAA4602181.1"/>
    </source>
</evidence>
<dbReference type="Proteomes" id="UP001500212">
    <property type="component" value="Unassembled WGS sequence"/>
</dbReference>
<accession>A0ABP8TCH3</accession>
<organism evidence="2 3">
    <name type="scientific">Actinoallomurus liliacearum</name>
    <dbReference type="NCBI Taxonomy" id="1080073"/>
    <lineage>
        <taxon>Bacteria</taxon>
        <taxon>Bacillati</taxon>
        <taxon>Actinomycetota</taxon>
        <taxon>Actinomycetes</taxon>
        <taxon>Streptosporangiales</taxon>
        <taxon>Thermomonosporaceae</taxon>
        <taxon>Actinoallomurus</taxon>
    </lineage>
</organism>